<evidence type="ECO:0000259" key="3">
    <source>
        <dbReference type="PROSITE" id="PS50977"/>
    </source>
</evidence>
<evidence type="ECO:0000256" key="1">
    <source>
        <dbReference type="ARBA" id="ARBA00023125"/>
    </source>
</evidence>
<proteinExistence type="predicted"/>
<dbReference type="PROSITE" id="PS50977">
    <property type="entry name" value="HTH_TETR_2"/>
    <property type="match status" value="1"/>
</dbReference>
<dbReference type="Proteomes" id="UP001198571">
    <property type="component" value="Unassembled WGS sequence"/>
</dbReference>
<dbReference type="SUPFAM" id="SSF46689">
    <property type="entry name" value="Homeodomain-like"/>
    <property type="match status" value="1"/>
</dbReference>
<name>A0ABS8CNC2_9RHOB</name>
<evidence type="ECO:0000313" key="5">
    <source>
        <dbReference type="Proteomes" id="UP001198571"/>
    </source>
</evidence>
<evidence type="ECO:0000313" key="4">
    <source>
        <dbReference type="EMBL" id="MCB5410902.1"/>
    </source>
</evidence>
<feature type="domain" description="HTH tetR-type" evidence="3">
    <location>
        <begin position="11"/>
        <end position="71"/>
    </location>
</feature>
<accession>A0ABS8CNC2</accession>
<comment type="caution">
    <text evidence="4">The sequence shown here is derived from an EMBL/GenBank/DDBJ whole genome shotgun (WGS) entry which is preliminary data.</text>
</comment>
<dbReference type="EMBL" id="JACDXX010000011">
    <property type="protein sequence ID" value="MCB5410902.1"/>
    <property type="molecule type" value="Genomic_DNA"/>
</dbReference>
<keyword evidence="5" id="KW-1185">Reference proteome</keyword>
<evidence type="ECO:0000256" key="2">
    <source>
        <dbReference type="PROSITE-ProRule" id="PRU00335"/>
    </source>
</evidence>
<dbReference type="InterPro" id="IPR009057">
    <property type="entry name" value="Homeodomain-like_sf"/>
</dbReference>
<protein>
    <submittedName>
        <fullName evidence="4">TetR/AcrR family transcriptional regulator</fullName>
    </submittedName>
</protein>
<dbReference type="Gene3D" id="1.10.357.10">
    <property type="entry name" value="Tetracycline Repressor, domain 2"/>
    <property type="match status" value="1"/>
</dbReference>
<reference evidence="4 5" key="1">
    <citation type="submission" date="2020-07" db="EMBL/GenBank/DDBJ databases">
        <title>Pseudogemmobacter sp. nov., isolated from poultry manure in Taiwan.</title>
        <authorList>
            <person name="Lin S.-Y."/>
            <person name="Tang Y.-S."/>
            <person name="Young C.-C."/>
        </authorList>
    </citation>
    <scope>NUCLEOTIDE SEQUENCE [LARGE SCALE GENOMIC DNA]</scope>
    <source>
        <strain evidence="4 5">CC-YST710</strain>
    </source>
</reference>
<sequence>MTLPDPDPHLRGSAELWLKAAYETLLEGGVDAVRILPLAQKVNLSRASFYWSFKTRDELLAALLSHWARKNTEAITSRAAAYADSLPEALLNVSDCWFSPIFDDRLELAIRSWALQSREVLDQVRKLDDIRLQALKELFLRFGVTPQLAEVRARSMYLVQIGYIAMQTDETMELRLSRLPAYIEAFGGIEPDAREMLRFLSRNGFAPRAG</sequence>
<dbReference type="Pfam" id="PF00440">
    <property type="entry name" value="TetR_N"/>
    <property type="match status" value="1"/>
</dbReference>
<gene>
    <name evidence="4" type="ORF">H0485_12940</name>
</gene>
<dbReference type="RefSeq" id="WP_226936201.1">
    <property type="nucleotide sequence ID" value="NZ_JACDXX010000011.1"/>
</dbReference>
<dbReference type="InterPro" id="IPR001647">
    <property type="entry name" value="HTH_TetR"/>
</dbReference>
<keyword evidence="1 2" id="KW-0238">DNA-binding</keyword>
<feature type="DNA-binding region" description="H-T-H motif" evidence="2">
    <location>
        <begin position="34"/>
        <end position="53"/>
    </location>
</feature>
<organism evidence="4 5">
    <name type="scientific">Pseudogemmobacter faecipullorum</name>
    <dbReference type="NCBI Taxonomy" id="2755041"/>
    <lineage>
        <taxon>Bacteria</taxon>
        <taxon>Pseudomonadati</taxon>
        <taxon>Pseudomonadota</taxon>
        <taxon>Alphaproteobacteria</taxon>
        <taxon>Rhodobacterales</taxon>
        <taxon>Paracoccaceae</taxon>
        <taxon>Pseudogemmobacter</taxon>
    </lineage>
</organism>